<dbReference type="EMBL" id="AP011742">
    <property type="protein sequence ID" value="BAL56282.1"/>
    <property type="molecule type" value="Genomic_DNA"/>
</dbReference>
<protein>
    <submittedName>
        <fullName evidence="2">Hypothetical conserved protein</fullName>
    </submittedName>
</protein>
<organism evidence="2">
    <name type="scientific">uncultured delta proteobacterium</name>
    <dbReference type="NCBI Taxonomy" id="34034"/>
    <lineage>
        <taxon>Bacteria</taxon>
        <taxon>Deltaproteobacteria</taxon>
        <taxon>environmental samples</taxon>
    </lineage>
</organism>
<gene>
    <name evidence="2" type="ORF">HGMM_F36A01C17</name>
</gene>
<feature type="region of interest" description="Disordered" evidence="1">
    <location>
        <begin position="1"/>
        <end position="70"/>
    </location>
</feature>
<reference evidence="2" key="1">
    <citation type="journal article" date="2005" name="Environ. Microbiol.">
        <title>Genetic and functional properties of uncultivated thermophilic crenarchaeotes from a subsurface gold mine as revealed by analysis of genome fragments.</title>
        <authorList>
            <person name="Nunoura T."/>
            <person name="Hirayama H."/>
            <person name="Takami H."/>
            <person name="Oida H."/>
            <person name="Nishi S."/>
            <person name="Shimamura S."/>
            <person name="Suzuki Y."/>
            <person name="Inagaki F."/>
            <person name="Takai K."/>
            <person name="Nealson K.H."/>
            <person name="Horikoshi K."/>
        </authorList>
    </citation>
    <scope>NUCLEOTIDE SEQUENCE</scope>
</reference>
<dbReference type="AlphaFoldDB" id="H5SJE6"/>
<dbReference type="InterPro" id="IPR015943">
    <property type="entry name" value="WD40/YVTN_repeat-like_dom_sf"/>
</dbReference>
<sequence length="505" mass="54319">MSKRRIPRSRRRMTETIDIDELPALPPIDGDDEDQPLTTDDFELDTLTNDSTSEEFIEPAFESTEFDDVEETTGWLEDTDDADIDVGDLDDQLANITADSWLDEGTDDGMDESDGSVIDTDTESNERATLDEDTGEEGPENERFDDFFEDVNLSTTDEEDEYNDSASEPTFELTDEDRGAFALPPPRAVPHAVLLVEGMVLAAAVGEHELILCGDGVFAVPLASLRPGNDPSARRIASPADDVLTSLAFVGKHAWVAASAQGRILRSEDDGRSWESVATLGDTLGQATVELLFDPAGVRSRLWARAHGGGLFYSDDGGKHWDGPVLEQQVRTIAADGRGALLAVSSGRSLQVLRTVDGHRWDPVSVPLPAVPTLLACRGDTWAFAFSHGPGLVTLRGGRITATWALLAGATALTLVETDDGAVQLLAAIHGDMGSTLLAATIGPDGMPRGARRIADLEDIFPFEDDEQDEETDARAEAIVPLDATGRRILVITPRGLGVIARDGD</sequence>
<feature type="region of interest" description="Disordered" evidence="1">
    <location>
        <begin position="98"/>
        <end position="143"/>
    </location>
</feature>
<evidence type="ECO:0000313" key="2">
    <source>
        <dbReference type="EMBL" id="BAL56282.1"/>
    </source>
</evidence>
<evidence type="ECO:0000256" key="1">
    <source>
        <dbReference type="SAM" id="MobiDB-lite"/>
    </source>
</evidence>
<proteinExistence type="predicted"/>
<dbReference type="SUPFAM" id="SSF110296">
    <property type="entry name" value="Oligoxyloglucan reducing end-specific cellobiohydrolase"/>
    <property type="match status" value="1"/>
</dbReference>
<dbReference type="Gene3D" id="2.130.10.10">
    <property type="entry name" value="YVTN repeat-like/Quinoprotein amine dehydrogenase"/>
    <property type="match status" value="1"/>
</dbReference>
<feature type="compositionally biased region" description="Acidic residues" evidence="1">
    <location>
        <begin position="29"/>
        <end position="44"/>
    </location>
</feature>
<feature type="compositionally biased region" description="Basic residues" evidence="1">
    <location>
        <begin position="1"/>
        <end position="11"/>
    </location>
</feature>
<reference evidence="2" key="2">
    <citation type="journal article" date="2012" name="PLoS ONE">
        <title>A Deeply Branching Thermophilic Bacterium with an Ancient Acetyl-CoA Pathway Dominates a Subsurface Ecosystem.</title>
        <authorList>
            <person name="Takami H."/>
            <person name="Noguchi H."/>
            <person name="Takaki Y."/>
            <person name="Uchiyama I."/>
            <person name="Toyoda A."/>
            <person name="Nishi S."/>
            <person name="Chee G.-J."/>
            <person name="Arai W."/>
            <person name="Nunoura T."/>
            <person name="Itoh T."/>
            <person name="Hattori M."/>
            <person name="Takai K."/>
        </authorList>
    </citation>
    <scope>NUCLEOTIDE SEQUENCE</scope>
</reference>
<accession>H5SJE6</accession>
<feature type="compositionally biased region" description="Acidic residues" evidence="1">
    <location>
        <begin position="101"/>
        <end position="114"/>
    </location>
</feature>
<name>H5SJE6_9DELT</name>